<evidence type="ECO:0000256" key="4">
    <source>
        <dbReference type="ARBA" id="ARBA00022679"/>
    </source>
</evidence>
<comment type="caution">
    <text evidence="10">The sequence shown here is derived from an EMBL/GenBank/DDBJ whole genome shotgun (WGS) entry which is preliminary data.</text>
</comment>
<dbReference type="PIRSF" id="PIRSF005355">
    <property type="entry name" value="UBIAD1"/>
    <property type="match status" value="1"/>
</dbReference>
<keyword evidence="4 10" id="KW-0808">Transferase</keyword>
<feature type="transmembrane region" description="Helical" evidence="9">
    <location>
        <begin position="119"/>
        <end position="138"/>
    </location>
</feature>
<dbReference type="InterPro" id="IPR000537">
    <property type="entry name" value="UbiA_prenyltransferase"/>
</dbReference>
<dbReference type="InterPro" id="IPR026046">
    <property type="entry name" value="UBIAD1"/>
</dbReference>
<feature type="transmembrane region" description="Helical" evidence="9">
    <location>
        <begin position="37"/>
        <end position="60"/>
    </location>
</feature>
<evidence type="ECO:0000256" key="8">
    <source>
        <dbReference type="NCBIfam" id="TIGR00751"/>
    </source>
</evidence>
<keyword evidence="6 9" id="KW-1133">Transmembrane helix</keyword>
<feature type="transmembrane region" description="Helical" evidence="9">
    <location>
        <begin position="12"/>
        <end position="31"/>
    </location>
</feature>
<evidence type="ECO:0000256" key="9">
    <source>
        <dbReference type="SAM" id="Phobius"/>
    </source>
</evidence>
<dbReference type="Gene3D" id="1.10.357.140">
    <property type="entry name" value="UbiA prenyltransferase"/>
    <property type="match status" value="1"/>
</dbReference>
<evidence type="ECO:0000256" key="1">
    <source>
        <dbReference type="ARBA" id="ARBA00004141"/>
    </source>
</evidence>
<feature type="transmembrane region" description="Helical" evidence="9">
    <location>
        <begin position="276"/>
        <end position="297"/>
    </location>
</feature>
<keyword evidence="5 9" id="KW-0812">Transmembrane</keyword>
<dbReference type="PANTHER" id="PTHR13929">
    <property type="entry name" value="1,4-DIHYDROXY-2-NAPHTHOATE OCTAPRENYLTRANSFERASE"/>
    <property type="match status" value="1"/>
</dbReference>
<evidence type="ECO:0000256" key="6">
    <source>
        <dbReference type="ARBA" id="ARBA00022989"/>
    </source>
</evidence>
<dbReference type="NCBIfam" id="TIGR00751">
    <property type="entry name" value="menA"/>
    <property type="match status" value="1"/>
</dbReference>
<keyword evidence="7 9" id="KW-0472">Membrane</keyword>
<evidence type="ECO:0000256" key="3">
    <source>
        <dbReference type="ARBA" id="ARBA00022428"/>
    </source>
</evidence>
<feature type="transmembrane region" description="Helical" evidence="9">
    <location>
        <begin position="150"/>
        <end position="168"/>
    </location>
</feature>
<dbReference type="EMBL" id="JACJLA010000016">
    <property type="protein sequence ID" value="MBM6913296.1"/>
    <property type="molecule type" value="Genomic_DNA"/>
</dbReference>
<sequence>MTFPQFIRLVRPRTLTAAFSPVVLGAAYAYASHTPAHPIAVCLAYTLMVLACVISAQMAANMWNEYFDFKSGLDLNQAIGNSGSIVREGIAPSQIKRLAVSFTIFPLCLGFFLSAMVTWWFIPAGILCILVSLLYSGGPKPLSRTPFGEVASGLAMGFAIVMITAFVWTDALTWDLLIPAVPSTILIGTIMMTNNLRDFSNDKAHGRRTLVICIGKSAGIQLLAILFAFCNAWLVGFAFAGLISWWSLAAVVYTVPAMRAVRILDRYADSINMDAAMKFSAMGTTVYHILFAAGLLIGH</sequence>
<dbReference type="NCBIfam" id="NF004749">
    <property type="entry name" value="PRK06080.1-1"/>
    <property type="match status" value="1"/>
</dbReference>
<protein>
    <recommendedName>
        <fullName evidence="8">1,4-dihydroxy-2-naphthoate octaprenyltransferase</fullName>
        <ecNumber evidence="8">2.5.1.74</ecNumber>
    </recommendedName>
</protein>
<comment type="pathway">
    <text evidence="2">Quinol/quinone metabolism; menaquinone biosynthesis.</text>
</comment>
<keyword evidence="3" id="KW-0474">Menaquinone biosynthesis</keyword>
<keyword evidence="11" id="KW-1185">Reference proteome</keyword>
<evidence type="ECO:0000256" key="2">
    <source>
        <dbReference type="ARBA" id="ARBA00004863"/>
    </source>
</evidence>
<dbReference type="RefSeq" id="WP_205088240.1">
    <property type="nucleotide sequence ID" value="NZ_JACJLA010000016.1"/>
</dbReference>
<proteinExistence type="predicted"/>
<accession>A0ABS2GGI9</accession>
<dbReference type="CDD" id="cd13962">
    <property type="entry name" value="PT_UbiA_UBIAD1"/>
    <property type="match status" value="1"/>
</dbReference>
<dbReference type="PANTHER" id="PTHR13929:SF0">
    <property type="entry name" value="UBIA PRENYLTRANSFERASE DOMAIN-CONTAINING PROTEIN 1"/>
    <property type="match status" value="1"/>
</dbReference>
<dbReference type="GO" id="GO:0046428">
    <property type="term" value="F:1,4-dihydroxy-2-naphthoate polyprenyltransferase activity"/>
    <property type="evidence" value="ECO:0007669"/>
    <property type="project" value="UniProtKB-EC"/>
</dbReference>
<dbReference type="Pfam" id="PF01040">
    <property type="entry name" value="UbiA"/>
    <property type="match status" value="1"/>
</dbReference>
<evidence type="ECO:0000256" key="7">
    <source>
        <dbReference type="ARBA" id="ARBA00023136"/>
    </source>
</evidence>
<evidence type="ECO:0000313" key="10">
    <source>
        <dbReference type="EMBL" id="MBM6913296.1"/>
    </source>
</evidence>
<feature type="transmembrane region" description="Helical" evidence="9">
    <location>
        <begin position="208"/>
        <end position="229"/>
    </location>
</feature>
<reference evidence="10 11" key="1">
    <citation type="journal article" date="2021" name="Sci. Rep.">
        <title>The distribution of antibiotic resistance genes in chicken gut microbiota commensals.</title>
        <authorList>
            <person name="Juricova H."/>
            <person name="Matiasovicova J."/>
            <person name="Kubasova T."/>
            <person name="Cejkova D."/>
            <person name="Rychlik I."/>
        </authorList>
    </citation>
    <scope>NUCLEOTIDE SEQUENCE [LARGE SCALE GENOMIC DNA]</scope>
    <source>
        <strain evidence="10 11">An537</strain>
    </source>
</reference>
<organism evidence="10 11">
    <name type="scientific">Veillonella magna</name>
    <dbReference type="NCBI Taxonomy" id="464322"/>
    <lineage>
        <taxon>Bacteria</taxon>
        <taxon>Bacillati</taxon>
        <taxon>Bacillota</taxon>
        <taxon>Negativicutes</taxon>
        <taxon>Veillonellales</taxon>
        <taxon>Veillonellaceae</taxon>
        <taxon>Veillonella</taxon>
    </lineage>
</organism>
<dbReference type="Proteomes" id="UP000707138">
    <property type="component" value="Unassembled WGS sequence"/>
</dbReference>
<comment type="subcellular location">
    <subcellularLocation>
        <location evidence="1">Membrane</location>
        <topology evidence="1">Multi-pass membrane protein</topology>
    </subcellularLocation>
</comment>
<evidence type="ECO:0000256" key="5">
    <source>
        <dbReference type="ARBA" id="ARBA00022692"/>
    </source>
</evidence>
<dbReference type="EC" id="2.5.1.74" evidence="8"/>
<gene>
    <name evidence="10" type="ORF">H6A01_08185</name>
</gene>
<feature type="transmembrane region" description="Helical" evidence="9">
    <location>
        <begin position="174"/>
        <end position="196"/>
    </location>
</feature>
<feature type="transmembrane region" description="Helical" evidence="9">
    <location>
        <begin position="235"/>
        <end position="255"/>
    </location>
</feature>
<name>A0ABS2GGI9_9FIRM</name>
<evidence type="ECO:0000313" key="11">
    <source>
        <dbReference type="Proteomes" id="UP000707138"/>
    </source>
</evidence>
<dbReference type="InterPro" id="IPR044878">
    <property type="entry name" value="UbiA_sf"/>
</dbReference>